<dbReference type="GO" id="GO:0005524">
    <property type="term" value="F:ATP binding"/>
    <property type="evidence" value="ECO:0007669"/>
    <property type="project" value="UniProtKB-KW"/>
</dbReference>
<feature type="domain" description="Histidine kinase/HSP90-like ATPase" evidence="2">
    <location>
        <begin position="18"/>
        <end position="126"/>
    </location>
</feature>
<reference evidence="3 4" key="1">
    <citation type="submission" date="2023-10" db="EMBL/GenBank/DDBJ databases">
        <title>Complete genome sequence of Shewanella sp. DAU334.</title>
        <authorList>
            <person name="Lee Y.-S."/>
            <person name="Jeong H.-R."/>
            <person name="Hwang E.-J."/>
            <person name="Choi Y.-L."/>
            <person name="Kim G.-D."/>
        </authorList>
    </citation>
    <scope>NUCLEOTIDE SEQUENCE [LARGE SCALE GENOMIC DNA]</scope>
    <source>
        <strain evidence="3 4">DAU334</strain>
    </source>
</reference>
<evidence type="ECO:0000313" key="4">
    <source>
        <dbReference type="Proteomes" id="UP001529491"/>
    </source>
</evidence>
<keyword evidence="3" id="KW-0067">ATP-binding</keyword>
<dbReference type="Proteomes" id="UP001529491">
    <property type="component" value="Chromosome"/>
</dbReference>
<keyword evidence="1" id="KW-0418">Kinase</keyword>
<keyword evidence="1" id="KW-0723">Serine/threonine-protein kinase</keyword>
<dbReference type="PANTHER" id="PTHR35526:SF3">
    <property type="entry name" value="ANTI-SIGMA-F FACTOR RSBW"/>
    <property type="match status" value="1"/>
</dbReference>
<dbReference type="CDD" id="cd16936">
    <property type="entry name" value="HATPase_RsbW-like"/>
    <property type="match status" value="1"/>
</dbReference>
<evidence type="ECO:0000256" key="1">
    <source>
        <dbReference type="ARBA" id="ARBA00022527"/>
    </source>
</evidence>
<proteinExistence type="predicted"/>
<accession>A0ABZ0K1D1</accession>
<dbReference type="EMBL" id="CP136522">
    <property type="protein sequence ID" value="WOT06350.1"/>
    <property type="molecule type" value="Genomic_DNA"/>
</dbReference>
<protein>
    <submittedName>
        <fullName evidence="3">ATP-binding protein</fullName>
    </submittedName>
</protein>
<sequence length="130" mass="14759">MNSLQIKLNNTVLAEQSLCQQIEQFMLYNSISSSHRFKIVTCVLEAVANVMQHTNDKDAEMILILHNRDNKVIIDLLDNSPLHNSQTPDKCPDIYCESGRGLWIMENWMDSVKVKQSATGTHLQLSLSTL</sequence>
<dbReference type="InterPro" id="IPR036890">
    <property type="entry name" value="HATPase_C_sf"/>
</dbReference>
<keyword evidence="4" id="KW-1185">Reference proteome</keyword>
<organism evidence="3 4">
    <name type="scientific">Shewanella youngdeokensis</name>
    <dbReference type="NCBI Taxonomy" id="2999068"/>
    <lineage>
        <taxon>Bacteria</taxon>
        <taxon>Pseudomonadati</taxon>
        <taxon>Pseudomonadota</taxon>
        <taxon>Gammaproteobacteria</taxon>
        <taxon>Alteromonadales</taxon>
        <taxon>Shewanellaceae</taxon>
        <taxon>Shewanella</taxon>
    </lineage>
</organism>
<dbReference type="Gene3D" id="3.30.565.10">
    <property type="entry name" value="Histidine kinase-like ATPase, C-terminal domain"/>
    <property type="match status" value="1"/>
</dbReference>
<keyword evidence="1" id="KW-0808">Transferase</keyword>
<dbReference type="SUPFAM" id="SSF55874">
    <property type="entry name" value="ATPase domain of HSP90 chaperone/DNA topoisomerase II/histidine kinase"/>
    <property type="match status" value="1"/>
</dbReference>
<gene>
    <name evidence="3" type="ORF">RGE70_06010</name>
</gene>
<dbReference type="InterPro" id="IPR003594">
    <property type="entry name" value="HATPase_dom"/>
</dbReference>
<dbReference type="Pfam" id="PF13581">
    <property type="entry name" value="HATPase_c_2"/>
    <property type="match status" value="1"/>
</dbReference>
<name>A0ABZ0K1D1_9GAMM</name>
<keyword evidence="3" id="KW-0547">Nucleotide-binding</keyword>
<dbReference type="RefSeq" id="WP_310470624.1">
    <property type="nucleotide sequence ID" value="NZ_CP136522.1"/>
</dbReference>
<evidence type="ECO:0000313" key="3">
    <source>
        <dbReference type="EMBL" id="WOT06350.1"/>
    </source>
</evidence>
<dbReference type="InterPro" id="IPR050267">
    <property type="entry name" value="Anti-sigma-factor_SerPK"/>
</dbReference>
<dbReference type="PANTHER" id="PTHR35526">
    <property type="entry name" value="ANTI-SIGMA-F FACTOR RSBW-RELATED"/>
    <property type="match status" value="1"/>
</dbReference>
<evidence type="ECO:0000259" key="2">
    <source>
        <dbReference type="Pfam" id="PF13581"/>
    </source>
</evidence>